<dbReference type="PROSITE" id="PS50280">
    <property type="entry name" value="SET"/>
    <property type="match status" value="1"/>
</dbReference>
<comment type="caution">
    <text evidence="2">The sequence shown here is derived from an EMBL/GenBank/DDBJ whole genome shotgun (WGS) entry which is preliminary data.</text>
</comment>
<evidence type="ECO:0000313" key="3">
    <source>
        <dbReference type="Proteomes" id="UP001054902"/>
    </source>
</evidence>
<dbReference type="InterPro" id="IPR050600">
    <property type="entry name" value="SETD3_SETD6_MTase"/>
</dbReference>
<dbReference type="SUPFAM" id="SSF82199">
    <property type="entry name" value="SET domain"/>
    <property type="match status" value="1"/>
</dbReference>
<protein>
    <recommendedName>
        <fullName evidence="1">SET domain-containing protein</fullName>
    </recommendedName>
</protein>
<keyword evidence="3" id="KW-1185">Reference proteome</keyword>
<dbReference type="CDD" id="cd10527">
    <property type="entry name" value="SET_LSMT"/>
    <property type="match status" value="1"/>
</dbReference>
<dbReference type="GO" id="GO:0016279">
    <property type="term" value="F:protein-lysine N-methyltransferase activity"/>
    <property type="evidence" value="ECO:0007669"/>
    <property type="project" value="TreeGrafter"/>
</dbReference>
<dbReference type="Proteomes" id="UP001054902">
    <property type="component" value="Unassembled WGS sequence"/>
</dbReference>
<reference evidence="2 3" key="1">
    <citation type="journal article" date="2021" name="Sci. Rep.">
        <title>The genome of the diatom Chaetoceros tenuissimus carries an ancient integrated fragment of an extant virus.</title>
        <authorList>
            <person name="Hongo Y."/>
            <person name="Kimura K."/>
            <person name="Takaki Y."/>
            <person name="Yoshida Y."/>
            <person name="Baba S."/>
            <person name="Kobayashi G."/>
            <person name="Nagasaki K."/>
            <person name="Hano T."/>
            <person name="Tomaru Y."/>
        </authorList>
    </citation>
    <scope>NUCLEOTIDE SEQUENCE [LARGE SCALE GENOMIC DNA]</scope>
    <source>
        <strain evidence="2 3">NIES-3715</strain>
    </source>
</reference>
<evidence type="ECO:0000313" key="2">
    <source>
        <dbReference type="EMBL" id="GFH53367.1"/>
    </source>
</evidence>
<dbReference type="InterPro" id="IPR046341">
    <property type="entry name" value="SET_dom_sf"/>
</dbReference>
<dbReference type="EMBL" id="BLLK01000047">
    <property type="protein sequence ID" value="GFH53367.1"/>
    <property type="molecule type" value="Genomic_DNA"/>
</dbReference>
<dbReference type="PANTHER" id="PTHR13271">
    <property type="entry name" value="UNCHARACTERIZED PUTATIVE METHYLTRANSFERASE"/>
    <property type="match status" value="1"/>
</dbReference>
<dbReference type="Gene3D" id="3.90.1410.10">
    <property type="entry name" value="set domain protein methyltransferase, domain 1"/>
    <property type="match status" value="1"/>
</dbReference>
<feature type="domain" description="SET" evidence="1">
    <location>
        <begin position="30"/>
        <end position="280"/>
    </location>
</feature>
<sequence>MNSDDERCSQEVSYRNLLEYICSNNGSIHDSLILKEESTDARGIYAQEDIAKGSLLVRLPLSVVVSRQDLPLSYQYRNEARIASAWLRCVTALIIRYAKNKRTDGIMTDKYIQSLPISYETLLHESSWPTQEVENYLSGTTIGNMICADRKSNTLRQRFEQSVKPYLDSNKQLLDIEKNDTIEEEMWQKLYTYFETACACVSTRGFHLKNDEESATSYSGPFLLPFIDLLNHTSNKGRKCTTLQRRSIENSSDNGQSSSAFFMYAERDIQKGEEILHSYGSLTSGQLMQTFGFIEQSLMERAANDTFEHDCENITPCILSRDDIIQACMVISASNIPQEIEDKIKDVADSGGEEFDVWDLPGNSLADRNTNIVQKSMPEEIMIDFENPLSDEIITLCCSQFLPDEVFEEVCETYNDGDASETILTTLSSDILQDYFLGCLVLKSIQRATEMKLAQYRPVTLKEVGDEATDEEKLKSLLKSCSNNSIHAMYGLTLRLEEKACLRQLTRECEKHLNCLGYSENMEKSIDGDKDRNSKRIKL</sequence>
<accession>A0AAD3CW85</accession>
<name>A0AAD3CW85_9STRA</name>
<dbReference type="Pfam" id="PF00856">
    <property type="entry name" value="SET"/>
    <property type="match status" value="1"/>
</dbReference>
<dbReference type="AlphaFoldDB" id="A0AAD3CW85"/>
<evidence type="ECO:0000259" key="1">
    <source>
        <dbReference type="PROSITE" id="PS50280"/>
    </source>
</evidence>
<proteinExistence type="predicted"/>
<gene>
    <name evidence="2" type="ORF">CTEN210_09843</name>
</gene>
<dbReference type="InterPro" id="IPR001214">
    <property type="entry name" value="SET_dom"/>
</dbReference>
<organism evidence="2 3">
    <name type="scientific">Chaetoceros tenuissimus</name>
    <dbReference type="NCBI Taxonomy" id="426638"/>
    <lineage>
        <taxon>Eukaryota</taxon>
        <taxon>Sar</taxon>
        <taxon>Stramenopiles</taxon>
        <taxon>Ochrophyta</taxon>
        <taxon>Bacillariophyta</taxon>
        <taxon>Coscinodiscophyceae</taxon>
        <taxon>Chaetocerotophycidae</taxon>
        <taxon>Chaetocerotales</taxon>
        <taxon>Chaetocerotaceae</taxon>
        <taxon>Chaetoceros</taxon>
    </lineage>
</organism>